<dbReference type="PANTHER" id="PTHR46825">
    <property type="entry name" value="D-ALANYL-D-ALANINE-CARBOXYPEPTIDASE/ENDOPEPTIDASE AMPH"/>
    <property type="match status" value="1"/>
</dbReference>
<keyword evidence="4" id="KW-0378">Hydrolase</keyword>
<keyword evidence="5" id="KW-1185">Reference proteome</keyword>
<feature type="region of interest" description="Disordered" evidence="1">
    <location>
        <begin position="271"/>
        <end position="297"/>
    </location>
</feature>
<evidence type="ECO:0000313" key="5">
    <source>
        <dbReference type="Proteomes" id="UP001499987"/>
    </source>
</evidence>
<evidence type="ECO:0000259" key="2">
    <source>
        <dbReference type="Pfam" id="PF00144"/>
    </source>
</evidence>
<dbReference type="Pfam" id="PF00144">
    <property type="entry name" value="Beta-lactamase"/>
    <property type="match status" value="1"/>
</dbReference>
<feature type="region of interest" description="Disordered" evidence="1">
    <location>
        <begin position="38"/>
        <end position="64"/>
    </location>
</feature>
<organism evidence="4 5">
    <name type="scientific">Kitasatospora arboriphila</name>
    <dbReference type="NCBI Taxonomy" id="258052"/>
    <lineage>
        <taxon>Bacteria</taxon>
        <taxon>Bacillati</taxon>
        <taxon>Actinomycetota</taxon>
        <taxon>Actinomycetes</taxon>
        <taxon>Kitasatosporales</taxon>
        <taxon>Streptomycetaceae</taxon>
        <taxon>Kitasatospora</taxon>
    </lineage>
</organism>
<gene>
    <name evidence="4" type="ORF">GCM10009663_62290</name>
</gene>
<protein>
    <submittedName>
        <fullName evidence="4">Serine hydrolase</fullName>
    </submittedName>
</protein>
<reference evidence="4 5" key="1">
    <citation type="journal article" date="2019" name="Int. J. Syst. Evol. Microbiol.">
        <title>The Global Catalogue of Microorganisms (GCM) 10K type strain sequencing project: providing services to taxonomists for standard genome sequencing and annotation.</title>
        <authorList>
            <consortium name="The Broad Institute Genomics Platform"/>
            <consortium name="The Broad Institute Genome Sequencing Center for Infectious Disease"/>
            <person name="Wu L."/>
            <person name="Ma J."/>
        </authorList>
    </citation>
    <scope>NUCLEOTIDE SEQUENCE [LARGE SCALE GENOMIC DNA]</scope>
    <source>
        <strain evidence="4 5">JCM 13002</strain>
    </source>
</reference>
<feature type="domain" description="Beta-lactamase-related" evidence="2">
    <location>
        <begin position="74"/>
        <end position="400"/>
    </location>
</feature>
<dbReference type="Gene3D" id="3.40.710.10">
    <property type="entry name" value="DD-peptidase/beta-lactamase superfamily"/>
    <property type="match status" value="1"/>
</dbReference>
<evidence type="ECO:0000313" key="4">
    <source>
        <dbReference type="EMBL" id="GAA1112921.1"/>
    </source>
</evidence>
<proteinExistence type="predicted"/>
<evidence type="ECO:0000256" key="1">
    <source>
        <dbReference type="SAM" id="MobiDB-lite"/>
    </source>
</evidence>
<dbReference type="EMBL" id="BAAALD010000087">
    <property type="protein sequence ID" value="GAA1112921.1"/>
    <property type="molecule type" value="Genomic_DNA"/>
</dbReference>
<evidence type="ECO:0000259" key="3">
    <source>
        <dbReference type="Pfam" id="PF11954"/>
    </source>
</evidence>
<accession>A0ABN1U1U5</accession>
<dbReference type="RefSeq" id="WP_344627042.1">
    <property type="nucleotide sequence ID" value="NZ_BAAALD010000087.1"/>
</dbReference>
<dbReference type="Gene3D" id="2.40.128.600">
    <property type="match status" value="1"/>
</dbReference>
<sequence>MVRHGGRTGTGPGSRAAVPLLAGVLLAGCTAGPANGPVVAPAPSPSSAPASAPPAQPPPQLTDRQVSAAVAQIDGYVRNAMAKTGVPGAAVAIVYKDKVVHLKGYGVRRLGSPETVDPDTVFQLASLSKPIGSTVVSGAVGQKTVKWDDPIAAHDPGFALADPWVSSHVTIADLFSHRSGLPDHAGDLLEDLGYQRDYILQHLRDHQLAPFRASYAYTNYGLTEAAVAVAKAKGVAWEDLAADVVYKPLGMNSTSSLRSAYDSAANKATPHVRTDSGWQVSTTQNPDPQAPAGGVSSTAQDLTRWMRLQLADGSFEGRQIVDAAALNETRLPHIVSNPPHAPAGNAGFYGLGWNVNYDSHGRLRLNHSGAFDLGAATVVTLLPSEQLGIVVLTNGQPIGVPEAVAEEFFDVAQEGHETVDWLGFMGKVVPAAAGGQVSPTDYTKPPAGAAPAKPDSAYLGTYTNGYFGPMTVTSRDGRLVMSLGPDNLQFPLQHYDGDVFSFQTRGENAVGLSGVTFTVGPDGRATSAVVEQFNHDGLGTFTRG</sequence>
<dbReference type="Proteomes" id="UP001499987">
    <property type="component" value="Unassembled WGS sequence"/>
</dbReference>
<feature type="domain" description="Peptidase S12 Pab87-related C-terminal" evidence="3">
    <location>
        <begin position="445"/>
        <end position="532"/>
    </location>
</feature>
<comment type="caution">
    <text evidence="4">The sequence shown here is derived from an EMBL/GenBank/DDBJ whole genome shotgun (WGS) entry which is preliminary data.</text>
</comment>
<dbReference type="PANTHER" id="PTHR46825:SF15">
    <property type="entry name" value="BETA-LACTAMASE-RELATED DOMAIN-CONTAINING PROTEIN"/>
    <property type="match status" value="1"/>
</dbReference>
<dbReference type="InterPro" id="IPR012338">
    <property type="entry name" value="Beta-lactam/transpept-like"/>
</dbReference>
<dbReference type="InterPro" id="IPR050491">
    <property type="entry name" value="AmpC-like"/>
</dbReference>
<dbReference type="GO" id="GO:0016787">
    <property type="term" value="F:hydrolase activity"/>
    <property type="evidence" value="ECO:0007669"/>
    <property type="project" value="UniProtKB-KW"/>
</dbReference>
<dbReference type="InterPro" id="IPR001466">
    <property type="entry name" value="Beta-lactam-related"/>
</dbReference>
<feature type="compositionally biased region" description="Pro residues" evidence="1">
    <location>
        <begin position="40"/>
        <end position="60"/>
    </location>
</feature>
<dbReference type="PROSITE" id="PS51257">
    <property type="entry name" value="PROKAR_LIPOPROTEIN"/>
    <property type="match status" value="1"/>
</dbReference>
<dbReference type="InterPro" id="IPR021860">
    <property type="entry name" value="Peptidase_S12_Pab87-rel_C"/>
</dbReference>
<dbReference type="Pfam" id="PF11954">
    <property type="entry name" value="DUF3471"/>
    <property type="match status" value="1"/>
</dbReference>
<dbReference type="SUPFAM" id="SSF56601">
    <property type="entry name" value="beta-lactamase/transpeptidase-like"/>
    <property type="match status" value="1"/>
</dbReference>
<name>A0ABN1U1U5_9ACTN</name>
<feature type="compositionally biased region" description="Polar residues" evidence="1">
    <location>
        <begin position="276"/>
        <end position="287"/>
    </location>
</feature>